<organism evidence="2">
    <name type="scientific">marine sediment metagenome</name>
    <dbReference type="NCBI Taxonomy" id="412755"/>
    <lineage>
        <taxon>unclassified sequences</taxon>
        <taxon>metagenomes</taxon>
        <taxon>ecological metagenomes</taxon>
    </lineage>
</organism>
<evidence type="ECO:0000313" key="2">
    <source>
        <dbReference type="EMBL" id="GAI80926.1"/>
    </source>
</evidence>
<sequence length="123" mass="13971">VEIAPLADRYDILDLCLRVAQADGVAAVEELALLKNLASWLEVDTNRFREMMGKILPAGMHEVKDVEVILGVTSDMSKDKTRKHLNKEYSKWNARVTNTDSEIQTQADDMLKFIAETRSEYVE</sequence>
<protein>
    <recommendedName>
        <fullName evidence="1">Co-chaperone DjlA N-terminal domain-containing protein</fullName>
    </recommendedName>
</protein>
<feature type="domain" description="Co-chaperone DjlA N-terminal" evidence="1">
    <location>
        <begin position="7"/>
        <end position="51"/>
    </location>
</feature>
<gene>
    <name evidence="2" type="ORF">S12H4_12037</name>
</gene>
<comment type="caution">
    <text evidence="2">The sequence shown here is derived from an EMBL/GenBank/DDBJ whole genome shotgun (WGS) entry which is preliminary data.</text>
</comment>
<dbReference type="EMBL" id="BARW01005577">
    <property type="protein sequence ID" value="GAI80926.1"/>
    <property type="molecule type" value="Genomic_DNA"/>
</dbReference>
<name>X1SP57_9ZZZZ</name>
<feature type="non-terminal residue" evidence="2">
    <location>
        <position position="1"/>
    </location>
</feature>
<dbReference type="SUPFAM" id="SSF158682">
    <property type="entry name" value="TerB-like"/>
    <property type="match status" value="1"/>
</dbReference>
<dbReference type="InterPro" id="IPR029024">
    <property type="entry name" value="TerB-like"/>
</dbReference>
<accession>X1SP57</accession>
<dbReference type="Gene3D" id="1.10.3680.10">
    <property type="entry name" value="TerB-like"/>
    <property type="match status" value="1"/>
</dbReference>
<dbReference type="Pfam" id="PF05099">
    <property type="entry name" value="TerB"/>
    <property type="match status" value="1"/>
</dbReference>
<dbReference type="InterPro" id="IPR007791">
    <property type="entry name" value="DjlA_N"/>
</dbReference>
<reference evidence="2" key="1">
    <citation type="journal article" date="2014" name="Front. Microbiol.">
        <title>High frequency of phylogenetically diverse reductive dehalogenase-homologous genes in deep subseafloor sedimentary metagenomes.</title>
        <authorList>
            <person name="Kawai M."/>
            <person name="Futagami T."/>
            <person name="Toyoda A."/>
            <person name="Takaki Y."/>
            <person name="Nishi S."/>
            <person name="Hori S."/>
            <person name="Arai W."/>
            <person name="Tsubouchi T."/>
            <person name="Morono Y."/>
            <person name="Uchiyama I."/>
            <person name="Ito T."/>
            <person name="Fujiyama A."/>
            <person name="Inagaki F."/>
            <person name="Takami H."/>
        </authorList>
    </citation>
    <scope>NUCLEOTIDE SEQUENCE</scope>
    <source>
        <strain evidence="2">Expedition CK06-06</strain>
    </source>
</reference>
<dbReference type="AlphaFoldDB" id="X1SP57"/>
<proteinExistence type="predicted"/>
<evidence type="ECO:0000259" key="1">
    <source>
        <dbReference type="Pfam" id="PF05099"/>
    </source>
</evidence>